<evidence type="ECO:0000313" key="3">
    <source>
        <dbReference type="Proteomes" id="UP000037326"/>
    </source>
</evidence>
<name>A0A0K9FHA8_9BACI</name>
<dbReference type="OrthoDB" id="7060422at2"/>
<feature type="transmembrane region" description="Helical" evidence="1">
    <location>
        <begin position="64"/>
        <end position="85"/>
    </location>
</feature>
<evidence type="ECO:0000256" key="1">
    <source>
        <dbReference type="SAM" id="Phobius"/>
    </source>
</evidence>
<evidence type="ECO:0000313" key="2">
    <source>
        <dbReference type="EMBL" id="KMY33607.1"/>
    </source>
</evidence>
<organism evidence="2 3">
    <name type="scientific">Lysinibacillus xylanilyticus</name>
    <dbReference type="NCBI Taxonomy" id="582475"/>
    <lineage>
        <taxon>Bacteria</taxon>
        <taxon>Bacillati</taxon>
        <taxon>Bacillota</taxon>
        <taxon>Bacilli</taxon>
        <taxon>Bacillales</taxon>
        <taxon>Bacillaceae</taxon>
        <taxon>Lysinibacillus</taxon>
    </lineage>
</organism>
<feature type="transmembrane region" description="Helical" evidence="1">
    <location>
        <begin position="97"/>
        <end position="121"/>
    </location>
</feature>
<dbReference type="RefSeq" id="WP_049662689.1">
    <property type="nucleotide sequence ID" value="NZ_LFXJ01000002.1"/>
</dbReference>
<reference evidence="3" key="1">
    <citation type="submission" date="2015-07" db="EMBL/GenBank/DDBJ databases">
        <authorList>
            <consortium name="Consortium for Microbial Forensics and Genomics (microFORGE)"/>
            <person name="Knight B.M."/>
            <person name="Roberts D.P."/>
            <person name="Lin D."/>
            <person name="Hari K."/>
            <person name="Fletcher J."/>
            <person name="Melcher U."/>
            <person name="Blagden T."/>
            <person name="Winegar R.A."/>
        </authorList>
    </citation>
    <scope>NUCLEOTIDE SEQUENCE [LARGE SCALE GENOMIC DNA]</scope>
    <source>
        <strain evidence="3">DSM 23493</strain>
    </source>
</reference>
<feature type="transmembrane region" description="Helical" evidence="1">
    <location>
        <begin position="180"/>
        <end position="198"/>
    </location>
</feature>
<dbReference type="EMBL" id="LFXJ01000002">
    <property type="protein sequence ID" value="KMY33607.1"/>
    <property type="molecule type" value="Genomic_DNA"/>
</dbReference>
<keyword evidence="1" id="KW-0472">Membrane</keyword>
<dbReference type="Proteomes" id="UP000037326">
    <property type="component" value="Unassembled WGS sequence"/>
</dbReference>
<gene>
    <name evidence="2" type="ORF">ACZ11_00525</name>
</gene>
<dbReference type="PATRIC" id="fig|582475.4.peg.3654"/>
<dbReference type="AlphaFoldDB" id="A0A0K9FHA8"/>
<proteinExistence type="predicted"/>
<dbReference type="InterPro" id="IPR025495">
    <property type="entry name" value="DUF4386"/>
</dbReference>
<dbReference type="GeneID" id="96596804"/>
<accession>A0A0K9FHA8</accession>
<comment type="caution">
    <text evidence="2">The sequence shown here is derived from an EMBL/GenBank/DDBJ whole genome shotgun (WGS) entry which is preliminary data.</text>
</comment>
<feature type="transmembrane region" description="Helical" evidence="1">
    <location>
        <begin position="148"/>
        <end position="168"/>
    </location>
</feature>
<feature type="transmembrane region" description="Helical" evidence="1">
    <location>
        <begin position="210"/>
        <end position="229"/>
    </location>
</feature>
<keyword evidence="1" id="KW-1133">Transmembrane helix</keyword>
<sequence>MDTILHGHSNRRKSALIGGTALIILALAAFFSYGFVHENLVLQGDASTTFNNLKSSNTLFKAEIFGWVIILITDIIVTWAFYTFLEPINRSLALLAAWLRLTYTTILGIAILNLVFVLLLFNGTGNFSFNIDQLQAHVMLFLNAFETIWAIDLIIFGGHLMVIGYIVFKSSEIPKVISILLLLAAIGYITINVFIAFFPQYDEVISILKLIFNVPMILGELGFGIWLLIRGGKISKAL</sequence>
<keyword evidence="1" id="KW-0812">Transmembrane</keyword>
<evidence type="ECO:0008006" key="4">
    <source>
        <dbReference type="Google" id="ProtNLM"/>
    </source>
</evidence>
<dbReference type="Pfam" id="PF14329">
    <property type="entry name" value="DUF4386"/>
    <property type="match status" value="1"/>
</dbReference>
<feature type="transmembrane region" description="Helical" evidence="1">
    <location>
        <begin position="15"/>
        <end position="36"/>
    </location>
</feature>
<protein>
    <recommendedName>
        <fullName evidence="4">DUF4386 domain-containing protein</fullName>
    </recommendedName>
</protein>